<dbReference type="RefSeq" id="WP_204917606.1">
    <property type="nucleotide sequence ID" value="NZ_BAAAQP010000002.1"/>
</dbReference>
<dbReference type="PROSITE" id="PS51470">
    <property type="entry name" value="FG_GAP"/>
    <property type="match status" value="1"/>
</dbReference>
<keyword evidence="6" id="KW-1185">Reference proteome</keyword>
<feature type="signal peptide" evidence="4">
    <location>
        <begin position="1"/>
        <end position="27"/>
    </location>
</feature>
<keyword evidence="3" id="KW-0325">Glycoprotein</keyword>
<dbReference type="EMBL" id="JAFBCF010000001">
    <property type="protein sequence ID" value="MBM7799082.1"/>
    <property type="molecule type" value="Genomic_DNA"/>
</dbReference>
<evidence type="ECO:0000256" key="3">
    <source>
        <dbReference type="ARBA" id="ARBA00023180"/>
    </source>
</evidence>
<protein>
    <recommendedName>
        <fullName evidence="7">FG-GAP repeat-containing protein</fullName>
    </recommendedName>
</protein>
<accession>A0ABS2RJD3</accession>
<dbReference type="InterPro" id="IPR013517">
    <property type="entry name" value="FG-GAP"/>
</dbReference>
<evidence type="ECO:0000256" key="1">
    <source>
        <dbReference type="ARBA" id="ARBA00022729"/>
    </source>
</evidence>
<keyword evidence="2" id="KW-0677">Repeat</keyword>
<evidence type="ECO:0000256" key="2">
    <source>
        <dbReference type="ARBA" id="ARBA00022737"/>
    </source>
</evidence>
<dbReference type="SUPFAM" id="SSF69318">
    <property type="entry name" value="Integrin alpha N-terminal domain"/>
    <property type="match status" value="2"/>
</dbReference>
<name>A0ABS2RJD3_9ACTN</name>
<dbReference type="PANTHER" id="PTHR36220">
    <property type="entry name" value="UNNAMED PRODUCT"/>
    <property type="match status" value="1"/>
</dbReference>
<proteinExistence type="predicted"/>
<dbReference type="Gene3D" id="2.130.10.130">
    <property type="entry name" value="Integrin alpha, N-terminal"/>
    <property type="match status" value="2"/>
</dbReference>
<dbReference type="Pfam" id="PF01839">
    <property type="entry name" value="FG-GAP"/>
    <property type="match status" value="1"/>
</dbReference>
<comment type="caution">
    <text evidence="5">The sequence shown here is derived from an EMBL/GenBank/DDBJ whole genome shotgun (WGS) entry which is preliminary data.</text>
</comment>
<dbReference type="InterPro" id="IPR013519">
    <property type="entry name" value="Int_alpha_beta-p"/>
</dbReference>
<dbReference type="InterPro" id="IPR028994">
    <property type="entry name" value="Integrin_alpha_N"/>
</dbReference>
<evidence type="ECO:0000313" key="6">
    <source>
        <dbReference type="Proteomes" id="UP000704762"/>
    </source>
</evidence>
<sequence length="517" mass="51575">MITTSVRAGFVTVALVLGGLAATPAQADDLPTDECPAGYRADFNGDGFADSVVADPYATVAGHTQAGRLVVLYGDADGRVGEGAREVLTQGADAIGGGPETGDRFGFALSVADIDCDGFTDVVVGTPYEDLGSTVDSGWVQIVWGAASGLGTGGVARGVSKRDFGAPIRANDQFGYAVDTQEDWTDGATGAPNAYVLAIGSPGSDVNGHDDAGWVGVETAVDGGSNRFSVTQDTPGVAGAAEAGDRFGAAVAVGQFRGATGTIDVAVGSPNEDVGSVTDAGSVTIVQDIYDEPTGAAYDQNSPGVPGVAEAGDRFGRSLADIRVASTSHLAVGVPGEDIGSARNAGSVQLFTATGVPLNTLSPRTGLTQNTAGVSGVAESGDLFGDRLAFAPPTTGDRVTRLVVGVPGEDAAAADSGLVQVFPITNLDDETTLRQDSSGVPGAVDAGDRFGASLAVVTGPTEKALLVGVPDDVDHPGGMVNVIPFSGGFERRAWVPGQGGVPAGGSRFGATLASAGR</sequence>
<reference evidence="5 6" key="1">
    <citation type="submission" date="2021-01" db="EMBL/GenBank/DDBJ databases">
        <title>Sequencing the genomes of 1000 actinobacteria strains.</title>
        <authorList>
            <person name="Klenk H.-P."/>
        </authorList>
    </citation>
    <scope>NUCLEOTIDE SEQUENCE [LARGE SCALE GENOMIC DNA]</scope>
    <source>
        <strain evidence="5 6">DSM 18662</strain>
    </source>
</reference>
<evidence type="ECO:0008006" key="7">
    <source>
        <dbReference type="Google" id="ProtNLM"/>
    </source>
</evidence>
<dbReference type="PANTHER" id="PTHR36220:SF1">
    <property type="entry name" value="GAMMA TUBULIN COMPLEX COMPONENT C-TERMINAL DOMAIN-CONTAINING PROTEIN"/>
    <property type="match status" value="1"/>
</dbReference>
<dbReference type="Proteomes" id="UP000704762">
    <property type="component" value="Unassembled WGS sequence"/>
</dbReference>
<gene>
    <name evidence="5" type="ORF">JOE57_002003</name>
</gene>
<keyword evidence="1 4" id="KW-0732">Signal</keyword>
<organism evidence="5 6">
    <name type="scientific">Microlunatus panaciterrae</name>
    <dbReference type="NCBI Taxonomy" id="400768"/>
    <lineage>
        <taxon>Bacteria</taxon>
        <taxon>Bacillati</taxon>
        <taxon>Actinomycetota</taxon>
        <taxon>Actinomycetes</taxon>
        <taxon>Propionibacteriales</taxon>
        <taxon>Propionibacteriaceae</taxon>
        <taxon>Microlunatus</taxon>
    </lineage>
</organism>
<feature type="chain" id="PRO_5045756171" description="FG-GAP repeat-containing protein" evidence="4">
    <location>
        <begin position="28"/>
        <end position="517"/>
    </location>
</feature>
<evidence type="ECO:0000313" key="5">
    <source>
        <dbReference type="EMBL" id="MBM7799082.1"/>
    </source>
</evidence>
<evidence type="ECO:0000256" key="4">
    <source>
        <dbReference type="SAM" id="SignalP"/>
    </source>
</evidence>
<dbReference type="SMART" id="SM00191">
    <property type="entry name" value="Int_alpha"/>
    <property type="match status" value="5"/>
</dbReference>